<evidence type="ECO:0000313" key="1">
    <source>
        <dbReference type="EMBL" id="MDK3017033.1"/>
    </source>
</evidence>
<name>A0ABT7EXH4_9RHOB</name>
<evidence type="ECO:0000313" key="2">
    <source>
        <dbReference type="Proteomes" id="UP001243757"/>
    </source>
</evidence>
<dbReference type="EMBL" id="JASNJD010000003">
    <property type="protein sequence ID" value="MDK3017033.1"/>
    <property type="molecule type" value="Genomic_DNA"/>
</dbReference>
<proteinExistence type="predicted"/>
<accession>A0ABT7EXH4</accession>
<comment type="caution">
    <text evidence="1">The sequence shown here is derived from an EMBL/GenBank/DDBJ whole genome shotgun (WGS) entry which is preliminary data.</text>
</comment>
<protein>
    <submittedName>
        <fullName evidence="1">Uncharacterized protein</fullName>
    </submittedName>
</protein>
<dbReference type="RefSeq" id="WP_284479853.1">
    <property type="nucleotide sequence ID" value="NZ_JASNJD010000003.1"/>
</dbReference>
<keyword evidence="2" id="KW-1185">Reference proteome</keyword>
<reference evidence="1 2" key="1">
    <citation type="submission" date="2023-05" db="EMBL/GenBank/DDBJ databases">
        <title>Pseudodonghicola sp. nov.</title>
        <authorList>
            <person name="Huang J."/>
        </authorList>
    </citation>
    <scope>NUCLEOTIDE SEQUENCE [LARGE SCALE GENOMIC DNA]</scope>
    <source>
        <strain evidence="1 2">IC7</strain>
    </source>
</reference>
<dbReference type="Proteomes" id="UP001243757">
    <property type="component" value="Unassembled WGS sequence"/>
</dbReference>
<gene>
    <name evidence="1" type="ORF">QO033_05060</name>
</gene>
<sequence>MKIFPNAKVQTLKDCHPGQLVRGYGYSEDSDFGIVFDFDNGDIKKRGVISLTKNGPEYSFDEEPDIAKVLAYGGELVFEANQLQHCEGRASSLYDQKGVLVGTAAGWSLNVQAEEQFDRRGRRAQLHLPSAMLSFGQDQAQGVGFFGSWSVYLEDEDRPVERRVLIAKFTVKGEV</sequence>
<organism evidence="1 2">
    <name type="scientific">Pseudodonghicola flavimaris</name>
    <dbReference type="NCBI Taxonomy" id="3050036"/>
    <lineage>
        <taxon>Bacteria</taxon>
        <taxon>Pseudomonadati</taxon>
        <taxon>Pseudomonadota</taxon>
        <taxon>Alphaproteobacteria</taxon>
        <taxon>Rhodobacterales</taxon>
        <taxon>Paracoccaceae</taxon>
        <taxon>Pseudodonghicola</taxon>
    </lineage>
</organism>